<comment type="similarity">
    <text evidence="4 19">Belongs to the cation transport ATPase (P-type) (TC 3.A.3) family. Type IIA subfamily.</text>
</comment>
<evidence type="ECO:0000256" key="4">
    <source>
        <dbReference type="ARBA" id="ARBA00005675"/>
    </source>
</evidence>
<dbReference type="Pfam" id="PF00690">
    <property type="entry name" value="Cation_ATPase_N"/>
    <property type="match status" value="1"/>
</dbReference>
<keyword evidence="15 19" id="KW-1133">Transmembrane helix</keyword>
<dbReference type="InterPro" id="IPR008250">
    <property type="entry name" value="ATPase_P-typ_transduc_dom_A_sf"/>
</dbReference>
<evidence type="ECO:0000256" key="1">
    <source>
        <dbReference type="ARBA" id="ARBA00001946"/>
    </source>
</evidence>
<dbReference type="InterPro" id="IPR006068">
    <property type="entry name" value="ATPase_P-typ_cation-transptr_C"/>
</dbReference>
<comment type="catalytic activity">
    <reaction evidence="18">
        <text>Ca(2+)(in) + ATP + H2O = Ca(2+)(out) + ADP + phosphate + H(+)</text>
        <dbReference type="Rhea" id="RHEA:18105"/>
        <dbReference type="ChEBI" id="CHEBI:15377"/>
        <dbReference type="ChEBI" id="CHEBI:15378"/>
        <dbReference type="ChEBI" id="CHEBI:29108"/>
        <dbReference type="ChEBI" id="CHEBI:30616"/>
        <dbReference type="ChEBI" id="CHEBI:43474"/>
        <dbReference type="ChEBI" id="CHEBI:456216"/>
        <dbReference type="EC" id="7.2.2.10"/>
    </reaction>
    <physiologicalReaction direction="left-to-right" evidence="18">
        <dbReference type="Rhea" id="RHEA:18106"/>
    </physiologicalReaction>
</comment>
<feature type="transmembrane region" description="Helical" evidence="19">
    <location>
        <begin position="757"/>
        <end position="778"/>
    </location>
</feature>
<dbReference type="Pfam" id="PF00122">
    <property type="entry name" value="E1-E2_ATPase"/>
    <property type="match status" value="1"/>
</dbReference>
<keyword evidence="7 19" id="KW-0109">Calcium transport</keyword>
<name>A0A8C1KYT0_CYPCA</name>
<feature type="transmembrane region" description="Helical" evidence="19">
    <location>
        <begin position="60"/>
        <end position="78"/>
    </location>
</feature>
<keyword evidence="13" id="KW-0703">Sarcoplasmic reticulum</keyword>
<reference evidence="21" key="2">
    <citation type="submission" date="2025-09" db="UniProtKB">
        <authorList>
            <consortium name="Ensembl"/>
        </authorList>
    </citation>
    <scope>IDENTIFICATION</scope>
</reference>
<dbReference type="Pfam" id="PF00689">
    <property type="entry name" value="Cation_ATPase_C"/>
    <property type="match status" value="1"/>
</dbReference>
<evidence type="ECO:0000256" key="13">
    <source>
        <dbReference type="ARBA" id="ARBA00022951"/>
    </source>
</evidence>
<keyword evidence="6" id="KW-0597">Phosphoprotein</keyword>
<dbReference type="SUPFAM" id="SSF81665">
    <property type="entry name" value="Calcium ATPase, transmembrane domain M"/>
    <property type="match status" value="1"/>
</dbReference>
<dbReference type="Gene3D" id="3.40.1110.10">
    <property type="entry name" value="Calcium-transporting ATPase, cytoplasmic domain N"/>
    <property type="match status" value="1"/>
</dbReference>
<keyword evidence="22" id="KW-1185">Reference proteome</keyword>
<feature type="transmembrane region" description="Helical" evidence="19">
    <location>
        <begin position="292"/>
        <end position="321"/>
    </location>
</feature>
<dbReference type="NCBIfam" id="TIGR01494">
    <property type="entry name" value="ATPase_P-type"/>
    <property type="match status" value="2"/>
</dbReference>
<dbReference type="CDD" id="cd02083">
    <property type="entry name" value="P-type_ATPase_SERCA"/>
    <property type="match status" value="1"/>
</dbReference>
<dbReference type="GO" id="GO:0005388">
    <property type="term" value="F:P-type calcium transporter activity"/>
    <property type="evidence" value="ECO:0007669"/>
    <property type="project" value="UniProtKB-EC"/>
</dbReference>
<evidence type="ECO:0000256" key="18">
    <source>
        <dbReference type="ARBA" id="ARBA00047282"/>
    </source>
</evidence>
<comment type="cofactor">
    <cofactor evidence="1">
        <name>Mg(2+)</name>
        <dbReference type="ChEBI" id="CHEBI:18420"/>
    </cofactor>
</comment>
<dbReference type="PRINTS" id="PR00119">
    <property type="entry name" value="CATATPASE"/>
</dbReference>
<dbReference type="NCBIfam" id="TIGR01116">
    <property type="entry name" value="ATPase-IIA1_Ca"/>
    <property type="match status" value="1"/>
</dbReference>
<keyword evidence="5 19" id="KW-0813">Transport</keyword>
<evidence type="ECO:0000256" key="10">
    <source>
        <dbReference type="ARBA" id="ARBA00022837"/>
    </source>
</evidence>
<dbReference type="AlphaFoldDB" id="A0A8C1KYT0"/>
<evidence type="ECO:0000256" key="17">
    <source>
        <dbReference type="ARBA" id="ARBA00023136"/>
    </source>
</evidence>
<dbReference type="InterPro" id="IPR059000">
    <property type="entry name" value="ATPase_P-type_domA"/>
</dbReference>
<evidence type="ECO:0000259" key="20">
    <source>
        <dbReference type="SMART" id="SM00831"/>
    </source>
</evidence>
<dbReference type="PRINTS" id="PR00120">
    <property type="entry name" value="HATPASE"/>
</dbReference>
<dbReference type="Gene3D" id="2.70.150.10">
    <property type="entry name" value="Calcium-transporting ATPase, cytoplasmic transduction domain A"/>
    <property type="match status" value="1"/>
</dbReference>
<proteinExistence type="inferred from homology"/>
<feature type="transmembrane region" description="Helical" evidence="19">
    <location>
        <begin position="260"/>
        <end position="280"/>
    </location>
</feature>
<evidence type="ECO:0000256" key="19">
    <source>
        <dbReference type="RuleBase" id="RU361146"/>
    </source>
</evidence>
<feature type="transmembrane region" description="Helical" evidence="19">
    <location>
        <begin position="790"/>
        <end position="809"/>
    </location>
</feature>
<dbReference type="InterPro" id="IPR004014">
    <property type="entry name" value="ATPase_P-typ_cation-transptr_N"/>
</dbReference>
<dbReference type="GO" id="GO:0005524">
    <property type="term" value="F:ATP binding"/>
    <property type="evidence" value="ECO:0007669"/>
    <property type="project" value="UniProtKB-KW"/>
</dbReference>
<evidence type="ECO:0000256" key="11">
    <source>
        <dbReference type="ARBA" id="ARBA00022840"/>
    </source>
</evidence>
<sequence length="1005" mass="110978">MENAHTKSASEVLTNFGVNENTGLTLEQVKINFERYGPNELPAEEGKSLWELVVEQFEDLLVRILLLAACVSFVLALFEEGEETTTAFVEPIVILLILVANAVIGVWQERNAENAIEALKEYEPEMGKVYRMNRTAVQRIKARDIVPGDIVEVSVGDKVPADIRITSIKSTTLRVDQSILTGESVSVIKHTDPVPDPRAVNQDKKNMLFSGTNIAAGRAIGVVISTGISTEIGKIRNQMASTEQEKTPLQQKLDEFGQQLSKVITLICIAVWVINIGHFADPVHGGSWIRGAIYYFKIAVALAVAAIPEGLPAVITTCLALGTRRMAKKNAIVRSLPSVETLGCTSVICSDKTGTLTTNQMSVCRMLVLNKADDTSCSLHEFTITGSTYAPEGQVLKADKPVQCGDYDGLVELATICSLCNDSSLDYNEAKGVYEKVGEATETALTTLVEKMNVFKTDLSRLSKVDRASACNLIFRRLMQKKFTLEFSRDRKSMSVYCTPSGSNSQSKMFIKGAPEGVIDRCQFVRVGKDRVPLTMAVKEELMSTIRDWGAGRDTLRCLALATRDSPPPEDKMDLENAAKFSEYESNLTFVGCVGMLDPPRKEVIGSIKLCSKAGIRVIMITGDNKGTAVAICRRIGIFSEDEDVEGRAYTGREFDDLTPEAQREAVKRARCFARVEPAHKSKIVAYLQSFDEITAMTGDGVNDAPALKKAEIGIAMGSGTAVAKSASEMVLSDDNFSTIVAAVEEGRAIYNNMKQFIRYLISSNVGEVVCIFLTAILGLPEALIPVQLLWVNLVTDGLPATALGFNPPDLDIMDKPPRNPKESLISGWLFFRYLAVGGYVGLGTVSAATWWYLFDEDGPQVSFYQLRHFMQCTEENPMFQGIDCEVFESRYPTTMALSVLVTIEMFNALNSLSENQSLLRMPPWVNIWLLGAIILSLSLHFLILYVEPLPLIFQVTPLHYSQWIVVLKISFPVILLDEALKCISRHHLEGEEEEKYRKSRQLKF</sequence>
<dbReference type="InterPro" id="IPR018303">
    <property type="entry name" value="ATPase_P-typ_P_site"/>
</dbReference>
<reference evidence="21" key="1">
    <citation type="submission" date="2025-08" db="UniProtKB">
        <authorList>
            <consortium name="Ensembl"/>
        </authorList>
    </citation>
    <scope>IDENTIFICATION</scope>
</reference>
<dbReference type="InterPro" id="IPR005782">
    <property type="entry name" value="P-type_ATPase_IIA"/>
</dbReference>
<keyword evidence="10 19" id="KW-0106">Calcium</keyword>
<keyword evidence="14" id="KW-1278">Translocase</keyword>
<keyword evidence="11 19" id="KW-0067">ATP-binding</keyword>
<feature type="domain" description="Cation-transporting P-type ATPase N-terminal" evidence="20">
    <location>
        <begin position="3"/>
        <end position="77"/>
    </location>
</feature>
<evidence type="ECO:0000256" key="16">
    <source>
        <dbReference type="ARBA" id="ARBA00023065"/>
    </source>
</evidence>
<dbReference type="Gene3D" id="3.40.50.1000">
    <property type="entry name" value="HAD superfamily/HAD-like"/>
    <property type="match status" value="1"/>
</dbReference>
<dbReference type="EC" id="7.2.2.10" evidence="19"/>
<feature type="transmembrane region" description="Helical" evidence="19">
    <location>
        <begin position="84"/>
        <end position="107"/>
    </location>
</feature>
<evidence type="ECO:0000256" key="14">
    <source>
        <dbReference type="ARBA" id="ARBA00022967"/>
    </source>
</evidence>
<comment type="caution">
    <text evidence="19">Lacks conserved residue(s) required for the propagation of feature annotation.</text>
</comment>
<organism evidence="21 22">
    <name type="scientific">Cyprinus carpio</name>
    <name type="common">Common carp</name>
    <dbReference type="NCBI Taxonomy" id="7962"/>
    <lineage>
        <taxon>Eukaryota</taxon>
        <taxon>Metazoa</taxon>
        <taxon>Chordata</taxon>
        <taxon>Craniata</taxon>
        <taxon>Vertebrata</taxon>
        <taxon>Euteleostomi</taxon>
        <taxon>Actinopterygii</taxon>
        <taxon>Neopterygii</taxon>
        <taxon>Teleostei</taxon>
        <taxon>Ostariophysi</taxon>
        <taxon>Cypriniformes</taxon>
        <taxon>Cyprinidae</taxon>
        <taxon>Cyprininae</taxon>
        <taxon>Cyprinus</taxon>
    </lineage>
</organism>
<keyword evidence="16 19" id="KW-0406">Ion transport</keyword>
<dbReference type="SFLD" id="SFLDF00027">
    <property type="entry name" value="p-type_atpase"/>
    <property type="match status" value="1"/>
</dbReference>
<dbReference type="Proteomes" id="UP000694427">
    <property type="component" value="Unplaced"/>
</dbReference>
<feature type="transmembrane region" description="Helical" evidence="19">
    <location>
        <begin position="830"/>
        <end position="854"/>
    </location>
</feature>
<dbReference type="SFLD" id="SFLDG00002">
    <property type="entry name" value="C1.7:_P-type_atpase_like"/>
    <property type="match status" value="1"/>
</dbReference>
<dbReference type="InterPro" id="IPR001757">
    <property type="entry name" value="P_typ_ATPase"/>
</dbReference>
<feature type="transmembrane region" description="Helical" evidence="19">
    <location>
        <begin position="925"/>
        <end position="947"/>
    </location>
</feature>
<dbReference type="FunFam" id="2.70.150.10:FF:000160">
    <property type="entry name" value="Sarcoplasmic/endoplasmic reticulum calcium ATPase 1"/>
    <property type="match status" value="1"/>
</dbReference>
<dbReference type="InterPro" id="IPR036412">
    <property type="entry name" value="HAD-like_sf"/>
</dbReference>
<dbReference type="GO" id="GO:0016887">
    <property type="term" value="F:ATP hydrolysis activity"/>
    <property type="evidence" value="ECO:0007669"/>
    <property type="project" value="InterPro"/>
</dbReference>
<dbReference type="SUPFAM" id="SSF81653">
    <property type="entry name" value="Calcium ATPase, transduction domain A"/>
    <property type="match status" value="1"/>
</dbReference>
<accession>A0A8C1KYT0</accession>
<evidence type="ECO:0000313" key="21">
    <source>
        <dbReference type="Ensembl" id="ENSCCRP00010054108.1"/>
    </source>
</evidence>
<evidence type="ECO:0000256" key="3">
    <source>
        <dbReference type="ARBA" id="ARBA00004477"/>
    </source>
</evidence>
<evidence type="ECO:0000256" key="5">
    <source>
        <dbReference type="ARBA" id="ARBA00022448"/>
    </source>
</evidence>
<evidence type="ECO:0000256" key="2">
    <source>
        <dbReference type="ARBA" id="ARBA00004326"/>
    </source>
</evidence>
<dbReference type="GO" id="GO:0033017">
    <property type="term" value="C:sarcoplasmic reticulum membrane"/>
    <property type="evidence" value="ECO:0007669"/>
    <property type="project" value="UniProtKB-SubCell"/>
</dbReference>
<comment type="function">
    <text evidence="19">Catalyzes the hydrolysis of ATP coupled with the transport of calcium.</text>
</comment>
<keyword evidence="12" id="KW-0460">Magnesium</keyword>
<dbReference type="PROSITE" id="PS00154">
    <property type="entry name" value="ATPASE_E1_E2"/>
    <property type="match status" value="1"/>
</dbReference>
<dbReference type="Pfam" id="PF08282">
    <property type="entry name" value="Hydrolase_3"/>
    <property type="match status" value="1"/>
</dbReference>
<keyword evidence="17 19" id="KW-0472">Membrane</keyword>
<dbReference type="SMART" id="SM00831">
    <property type="entry name" value="Cation_ATPase_N"/>
    <property type="match status" value="1"/>
</dbReference>
<keyword evidence="8 19" id="KW-0812">Transmembrane</keyword>
<dbReference type="SFLD" id="SFLDS00003">
    <property type="entry name" value="Haloacid_Dehalogenase"/>
    <property type="match status" value="1"/>
</dbReference>
<dbReference type="InterPro" id="IPR023214">
    <property type="entry name" value="HAD_sf"/>
</dbReference>
<dbReference type="InterPro" id="IPR044492">
    <property type="entry name" value="P_typ_ATPase_HD_dom"/>
</dbReference>
<dbReference type="Gene3D" id="1.20.1110.10">
    <property type="entry name" value="Calcium-transporting ATPase, transmembrane domain"/>
    <property type="match status" value="1"/>
</dbReference>
<dbReference type="SUPFAM" id="SSF81660">
    <property type="entry name" value="Metal cation-transporting ATPase, ATP-binding domain N"/>
    <property type="match status" value="1"/>
</dbReference>
<protein>
    <recommendedName>
        <fullName evidence="19">Calcium-transporting ATPase</fullName>
        <ecNumber evidence="19">7.2.2.10</ecNumber>
    </recommendedName>
</protein>
<dbReference type="PANTHER" id="PTHR42861">
    <property type="entry name" value="CALCIUM-TRANSPORTING ATPASE"/>
    <property type="match status" value="1"/>
</dbReference>
<dbReference type="SUPFAM" id="SSF56784">
    <property type="entry name" value="HAD-like"/>
    <property type="match status" value="1"/>
</dbReference>
<evidence type="ECO:0000256" key="8">
    <source>
        <dbReference type="ARBA" id="ARBA00022692"/>
    </source>
</evidence>
<dbReference type="Pfam" id="PF13246">
    <property type="entry name" value="Cation_ATPase"/>
    <property type="match status" value="1"/>
</dbReference>
<evidence type="ECO:0000256" key="9">
    <source>
        <dbReference type="ARBA" id="ARBA00022741"/>
    </source>
</evidence>
<keyword evidence="9 19" id="KW-0547">Nucleotide-binding</keyword>
<evidence type="ECO:0000256" key="15">
    <source>
        <dbReference type="ARBA" id="ARBA00022989"/>
    </source>
</evidence>
<dbReference type="InterPro" id="IPR023298">
    <property type="entry name" value="ATPase_P-typ_TM_dom_sf"/>
</dbReference>
<dbReference type="FunFam" id="1.20.1110.10:FF:000065">
    <property type="entry name" value="Sarcoplasmic/endoplasmic reticulum calcium ATPase 1"/>
    <property type="match status" value="3"/>
</dbReference>
<comment type="subcellular location">
    <subcellularLocation>
        <location evidence="3">Endoplasmic reticulum membrane</location>
        <topology evidence="3">Multi-pass membrane protein</topology>
    </subcellularLocation>
    <subcellularLocation>
        <location evidence="19">Membrane</location>
        <topology evidence="19">Multi-pass membrane protein</topology>
    </subcellularLocation>
    <subcellularLocation>
        <location evidence="2">Sarcoplasmic reticulum membrane</location>
        <topology evidence="2">Multi-pass membrane protein</topology>
    </subcellularLocation>
</comment>
<evidence type="ECO:0000256" key="12">
    <source>
        <dbReference type="ARBA" id="ARBA00022842"/>
    </source>
</evidence>
<dbReference type="FunFam" id="3.40.50.1000:FF:000005">
    <property type="entry name" value="Calcium-transporting ATPase 1"/>
    <property type="match status" value="1"/>
</dbReference>
<dbReference type="FunFam" id="3.40.1110.10:FF:000003">
    <property type="entry name" value="Calcium-transporting ATPase"/>
    <property type="match status" value="1"/>
</dbReference>
<evidence type="ECO:0000256" key="7">
    <source>
        <dbReference type="ARBA" id="ARBA00022568"/>
    </source>
</evidence>
<evidence type="ECO:0000313" key="22">
    <source>
        <dbReference type="Proteomes" id="UP000694427"/>
    </source>
</evidence>
<dbReference type="InterPro" id="IPR023299">
    <property type="entry name" value="ATPase_P-typ_cyto_dom_N"/>
</dbReference>
<evidence type="ECO:0000256" key="6">
    <source>
        <dbReference type="ARBA" id="ARBA00022553"/>
    </source>
</evidence>
<dbReference type="Ensembl" id="ENSCCRT00010059280.1">
    <property type="protein sequence ID" value="ENSCCRP00010054108.1"/>
    <property type="gene ID" value="ENSCCRG00010012461.1"/>
</dbReference>